<dbReference type="EnsemblPlants" id="OGLUM12G16010.3">
    <property type="protein sequence ID" value="OGLUM12G16010.3"/>
    <property type="gene ID" value="OGLUM12G16010"/>
</dbReference>
<dbReference type="AlphaFoldDB" id="A0A0E0BTL5"/>
<feature type="compositionally biased region" description="Low complexity" evidence="1">
    <location>
        <begin position="38"/>
        <end position="50"/>
    </location>
</feature>
<sequence>MGQAARTGMSVFVRGGGDGFAPVHAVVSGIRPSPPVLSFRSATASTSTAPTGPPPAASASFARPKELHRHWLAPYPVTHFLLLFLRSRWRRSPPPPPVLPAPSLVSASVVHAGRLLRLRYLTREIQGALDVGGRRKPMVPLPDTGGCVKPLSWLSGTGSGGSV</sequence>
<dbReference type="Proteomes" id="UP000026961">
    <property type="component" value="Chromosome 12"/>
</dbReference>
<reference evidence="2" key="2">
    <citation type="submission" date="2018-05" db="EMBL/GenBank/DDBJ databases">
        <title>OgluRS3 (Oryza glumaepatula Reference Sequence Version 3).</title>
        <authorList>
            <person name="Zhang J."/>
            <person name="Kudrna D."/>
            <person name="Lee S."/>
            <person name="Talag J."/>
            <person name="Welchert J."/>
            <person name="Wing R.A."/>
        </authorList>
    </citation>
    <scope>NUCLEOTIDE SEQUENCE [LARGE SCALE GENOMIC DNA]</scope>
</reference>
<keyword evidence="3" id="KW-1185">Reference proteome</keyword>
<feature type="region of interest" description="Disordered" evidence="1">
    <location>
        <begin position="38"/>
        <end position="60"/>
    </location>
</feature>
<proteinExistence type="predicted"/>
<protein>
    <submittedName>
        <fullName evidence="2">Uncharacterized protein</fullName>
    </submittedName>
</protein>
<dbReference type="Gramene" id="OGLUM12G16010.3">
    <property type="protein sequence ID" value="OGLUM12G16010.3"/>
    <property type="gene ID" value="OGLUM12G16010"/>
</dbReference>
<dbReference type="HOGENOM" id="CLU_1637963_0_0_1"/>
<accession>A0A0E0BTL5</accession>
<evidence type="ECO:0000313" key="2">
    <source>
        <dbReference type="EnsemblPlants" id="OGLUM12G16010.3"/>
    </source>
</evidence>
<name>A0A0E0BTL5_9ORYZ</name>
<reference evidence="2" key="1">
    <citation type="submission" date="2015-04" db="UniProtKB">
        <authorList>
            <consortium name="EnsemblPlants"/>
        </authorList>
    </citation>
    <scope>IDENTIFICATION</scope>
</reference>
<organism evidence="2">
    <name type="scientific">Oryza glumipatula</name>
    <dbReference type="NCBI Taxonomy" id="40148"/>
    <lineage>
        <taxon>Eukaryota</taxon>
        <taxon>Viridiplantae</taxon>
        <taxon>Streptophyta</taxon>
        <taxon>Embryophyta</taxon>
        <taxon>Tracheophyta</taxon>
        <taxon>Spermatophyta</taxon>
        <taxon>Magnoliopsida</taxon>
        <taxon>Liliopsida</taxon>
        <taxon>Poales</taxon>
        <taxon>Poaceae</taxon>
        <taxon>BOP clade</taxon>
        <taxon>Oryzoideae</taxon>
        <taxon>Oryzeae</taxon>
        <taxon>Oryzinae</taxon>
        <taxon>Oryza</taxon>
    </lineage>
</organism>
<evidence type="ECO:0000256" key="1">
    <source>
        <dbReference type="SAM" id="MobiDB-lite"/>
    </source>
</evidence>
<evidence type="ECO:0000313" key="3">
    <source>
        <dbReference type="Proteomes" id="UP000026961"/>
    </source>
</evidence>